<dbReference type="AlphaFoldDB" id="A0A5C7ILS4"/>
<accession>A0A5C7ILS4</accession>
<evidence type="ECO:0000313" key="2">
    <source>
        <dbReference type="EMBL" id="TXG69804.1"/>
    </source>
</evidence>
<feature type="compositionally biased region" description="Basic and acidic residues" evidence="1">
    <location>
        <begin position="25"/>
        <end position="36"/>
    </location>
</feature>
<protein>
    <submittedName>
        <fullName evidence="2">Uncharacterized protein</fullName>
    </submittedName>
</protein>
<reference evidence="3" key="1">
    <citation type="journal article" date="2019" name="Gigascience">
        <title>De novo genome assembly of the endangered Acer yangbiense, a plant species with extremely small populations endemic to Yunnan Province, China.</title>
        <authorList>
            <person name="Yang J."/>
            <person name="Wariss H.M."/>
            <person name="Tao L."/>
            <person name="Zhang R."/>
            <person name="Yun Q."/>
            <person name="Hollingsworth P."/>
            <person name="Dao Z."/>
            <person name="Luo G."/>
            <person name="Guo H."/>
            <person name="Ma Y."/>
            <person name="Sun W."/>
        </authorList>
    </citation>
    <scope>NUCLEOTIDE SEQUENCE [LARGE SCALE GENOMIC DNA]</scope>
    <source>
        <strain evidence="3">cv. Malutang</strain>
    </source>
</reference>
<dbReference type="Proteomes" id="UP000323000">
    <property type="component" value="Chromosome 2"/>
</dbReference>
<evidence type="ECO:0000313" key="3">
    <source>
        <dbReference type="Proteomes" id="UP000323000"/>
    </source>
</evidence>
<organism evidence="2 3">
    <name type="scientific">Acer yangbiense</name>
    <dbReference type="NCBI Taxonomy" id="1000413"/>
    <lineage>
        <taxon>Eukaryota</taxon>
        <taxon>Viridiplantae</taxon>
        <taxon>Streptophyta</taxon>
        <taxon>Embryophyta</taxon>
        <taxon>Tracheophyta</taxon>
        <taxon>Spermatophyta</taxon>
        <taxon>Magnoliopsida</taxon>
        <taxon>eudicotyledons</taxon>
        <taxon>Gunneridae</taxon>
        <taxon>Pentapetalae</taxon>
        <taxon>rosids</taxon>
        <taxon>malvids</taxon>
        <taxon>Sapindales</taxon>
        <taxon>Sapindaceae</taxon>
        <taxon>Hippocastanoideae</taxon>
        <taxon>Acereae</taxon>
        <taxon>Acer</taxon>
    </lineage>
</organism>
<feature type="region of interest" description="Disordered" evidence="1">
    <location>
        <begin position="110"/>
        <end position="129"/>
    </location>
</feature>
<dbReference type="OrthoDB" id="1937661at2759"/>
<name>A0A5C7ILS4_9ROSI</name>
<proteinExistence type="predicted"/>
<dbReference type="EMBL" id="VAHF01000002">
    <property type="protein sequence ID" value="TXG69804.1"/>
    <property type="molecule type" value="Genomic_DNA"/>
</dbReference>
<feature type="region of interest" description="Disordered" evidence="1">
    <location>
        <begin position="25"/>
        <end position="45"/>
    </location>
</feature>
<evidence type="ECO:0000256" key="1">
    <source>
        <dbReference type="SAM" id="MobiDB-lite"/>
    </source>
</evidence>
<keyword evidence="3" id="KW-1185">Reference proteome</keyword>
<sequence>MEPNQILSSESIKCSKPTVELVRKENSDTWESKASLEQEENQPAESIEVDLARQSKSFHWFEDYMVSSLAPESFDGGRLRARSFHTGKEFDKMVGKICLSRAGQTGFGGKEDGSLQLHHSKSSSDLSHEYGVEKNTVIEEKGTLFRSRPRPENVIPTLDRSRTTEETTQKGRIFVMGLKRKAMANELEPLEIPPSIEFPGVAELREWIHAGGQVYSPGHMSLQILVAITYLNLGWQTNAVRALSSLQNWWLPLKSALNNLRWKRKAFSNK</sequence>
<comment type="caution">
    <text evidence="2">The sequence shown here is derived from an EMBL/GenBank/DDBJ whole genome shotgun (WGS) entry which is preliminary data.</text>
</comment>
<gene>
    <name evidence="2" type="ORF">EZV62_004739</name>
</gene>